<keyword evidence="2" id="KW-0808">Transferase</keyword>
<keyword evidence="2" id="KW-0489">Methyltransferase</keyword>
<accession>A0ABT5AK51</accession>
<keyword evidence="3" id="KW-1185">Reference proteome</keyword>
<comment type="caution">
    <text evidence="2">The sequence shown here is derived from an EMBL/GenBank/DDBJ whole genome shotgun (WGS) entry which is preliminary data.</text>
</comment>
<dbReference type="GO" id="GO:0008168">
    <property type="term" value="F:methyltransferase activity"/>
    <property type="evidence" value="ECO:0007669"/>
    <property type="project" value="UniProtKB-KW"/>
</dbReference>
<dbReference type="PANTHER" id="PTHR36973">
    <property type="entry name" value="SLL1456 PROTEIN-RELATED"/>
    <property type="match status" value="1"/>
</dbReference>
<feature type="domain" description="Methyltransferase FkbM" evidence="1">
    <location>
        <begin position="62"/>
        <end position="227"/>
    </location>
</feature>
<dbReference type="InterPro" id="IPR029063">
    <property type="entry name" value="SAM-dependent_MTases_sf"/>
</dbReference>
<dbReference type="PANTHER" id="PTHR36973:SF4">
    <property type="entry name" value="NODULATION PROTEIN"/>
    <property type="match status" value="1"/>
</dbReference>
<dbReference type="Pfam" id="PF05050">
    <property type="entry name" value="Methyltransf_21"/>
    <property type="match status" value="1"/>
</dbReference>
<dbReference type="EMBL" id="JAQMUC010000096">
    <property type="protein sequence ID" value="MDB9537687.1"/>
    <property type="molecule type" value="Genomic_DNA"/>
</dbReference>
<dbReference type="InterPro" id="IPR053188">
    <property type="entry name" value="FkbM_Methyltransferase"/>
</dbReference>
<dbReference type="NCBIfam" id="TIGR01444">
    <property type="entry name" value="fkbM_fam"/>
    <property type="match status" value="1"/>
</dbReference>
<name>A0ABT5AK51_9CYAN</name>
<dbReference type="RefSeq" id="WP_271797341.1">
    <property type="nucleotide sequence ID" value="NZ_JAQMUC010000096.1"/>
</dbReference>
<reference evidence="2 3" key="1">
    <citation type="submission" date="2023-01" db="EMBL/GenBank/DDBJ databases">
        <title>Genomes from the Australian National Cyanobacteria Reference Collection.</title>
        <authorList>
            <person name="Willis A."/>
            <person name="Lee E.M.F."/>
        </authorList>
    </citation>
    <scope>NUCLEOTIDE SEQUENCE [LARGE SCALE GENOMIC DNA]</scope>
    <source>
        <strain evidence="2 3">CS-1226</strain>
    </source>
</reference>
<dbReference type="SUPFAM" id="SSF53335">
    <property type="entry name" value="S-adenosyl-L-methionine-dependent methyltransferases"/>
    <property type="match status" value="1"/>
</dbReference>
<organism evidence="2 3">
    <name type="scientific">Dolichospermum planctonicum CS-1226</name>
    <dbReference type="NCBI Taxonomy" id="3021751"/>
    <lineage>
        <taxon>Bacteria</taxon>
        <taxon>Bacillati</taxon>
        <taxon>Cyanobacteriota</taxon>
        <taxon>Cyanophyceae</taxon>
        <taxon>Nostocales</taxon>
        <taxon>Aphanizomenonaceae</taxon>
        <taxon>Dolichospermum</taxon>
        <taxon>Dolichospermum planctonicum</taxon>
    </lineage>
</organism>
<protein>
    <submittedName>
        <fullName evidence="2">FkbM family methyltransferase</fullName>
    </submittedName>
</protein>
<dbReference type="InterPro" id="IPR006342">
    <property type="entry name" value="FkbM_mtfrase"/>
</dbReference>
<evidence type="ECO:0000313" key="3">
    <source>
        <dbReference type="Proteomes" id="UP001211249"/>
    </source>
</evidence>
<dbReference type="Gene3D" id="3.40.50.150">
    <property type="entry name" value="Vaccinia Virus protein VP39"/>
    <property type="match status" value="1"/>
</dbReference>
<evidence type="ECO:0000259" key="1">
    <source>
        <dbReference type="Pfam" id="PF05050"/>
    </source>
</evidence>
<proteinExistence type="predicted"/>
<dbReference type="Proteomes" id="UP001211249">
    <property type="component" value="Unassembled WGS sequence"/>
</dbReference>
<sequence length="266" mass="30550">MAVPISGNPLSQYLLERLLYSQFLHYLIGIGAGSDTHASGERVLFTKLKQCYTLKQPLCIFDVGANQGQFLDLIQQELKSIPSQIHSFEPSKYTYEVLCHACKAYNNVVLNNIALGKNIGEAQLHYDTTGSGLASLYKRRLDHLAIDLKYSETIKIDTLDNYCFNHNIQWIDLLKLDVEGHELDVLQGAVKMLKNSKIAMVSFEFSSCNIDSRTYFQDIYYFLKEHGINILFRITPSGYLSPIRDYQEVYEQFRPTNFLASRFKHH</sequence>
<gene>
    <name evidence="2" type="ORF">PN451_17930</name>
</gene>
<dbReference type="GO" id="GO:0032259">
    <property type="term" value="P:methylation"/>
    <property type="evidence" value="ECO:0007669"/>
    <property type="project" value="UniProtKB-KW"/>
</dbReference>
<evidence type="ECO:0000313" key="2">
    <source>
        <dbReference type="EMBL" id="MDB9537687.1"/>
    </source>
</evidence>